<keyword evidence="3" id="KW-1185">Reference proteome</keyword>
<dbReference type="EMBL" id="BGPR01000188">
    <property type="protein sequence ID" value="GBM03179.1"/>
    <property type="molecule type" value="Genomic_DNA"/>
</dbReference>
<organism evidence="2 3">
    <name type="scientific">Araneus ventricosus</name>
    <name type="common">Orbweaver spider</name>
    <name type="synonym">Epeira ventricosa</name>
    <dbReference type="NCBI Taxonomy" id="182803"/>
    <lineage>
        <taxon>Eukaryota</taxon>
        <taxon>Metazoa</taxon>
        <taxon>Ecdysozoa</taxon>
        <taxon>Arthropoda</taxon>
        <taxon>Chelicerata</taxon>
        <taxon>Arachnida</taxon>
        <taxon>Araneae</taxon>
        <taxon>Araneomorphae</taxon>
        <taxon>Entelegynae</taxon>
        <taxon>Araneoidea</taxon>
        <taxon>Araneidae</taxon>
        <taxon>Araneus</taxon>
    </lineage>
</organism>
<comment type="caution">
    <text evidence="2">The sequence shown here is derived from an EMBL/GenBank/DDBJ whole genome shotgun (WGS) entry which is preliminary data.</text>
</comment>
<protein>
    <submittedName>
        <fullName evidence="2">Uncharacterized protein</fullName>
    </submittedName>
</protein>
<evidence type="ECO:0000313" key="2">
    <source>
        <dbReference type="EMBL" id="GBM03179.1"/>
    </source>
</evidence>
<dbReference type="AlphaFoldDB" id="A0A4Y2CG41"/>
<dbReference type="Proteomes" id="UP000499080">
    <property type="component" value="Unassembled WGS sequence"/>
</dbReference>
<feature type="region of interest" description="Disordered" evidence="1">
    <location>
        <begin position="32"/>
        <end position="104"/>
    </location>
</feature>
<feature type="compositionally biased region" description="Polar residues" evidence="1">
    <location>
        <begin position="95"/>
        <end position="104"/>
    </location>
</feature>
<name>A0A4Y2CG41_ARAVE</name>
<feature type="compositionally biased region" description="Low complexity" evidence="1">
    <location>
        <begin position="78"/>
        <end position="88"/>
    </location>
</feature>
<sequence length="104" mass="11762">MITTAPAYGLSQIDDGTGYKIAHEEKKFRESRQVPIPTEMKRGAVQGFSRNKHASLYEAGNDRPEKNRMLKPYIPDFSSSSRQSNQGGQKRKGNSDSTETCYFR</sequence>
<evidence type="ECO:0000313" key="3">
    <source>
        <dbReference type="Proteomes" id="UP000499080"/>
    </source>
</evidence>
<evidence type="ECO:0000256" key="1">
    <source>
        <dbReference type="SAM" id="MobiDB-lite"/>
    </source>
</evidence>
<gene>
    <name evidence="2" type="ORF">AVEN_70598_1</name>
</gene>
<proteinExistence type="predicted"/>
<accession>A0A4Y2CG41</accession>
<reference evidence="2 3" key="1">
    <citation type="journal article" date="2019" name="Sci. Rep.">
        <title>Orb-weaving spider Araneus ventricosus genome elucidates the spidroin gene catalogue.</title>
        <authorList>
            <person name="Kono N."/>
            <person name="Nakamura H."/>
            <person name="Ohtoshi R."/>
            <person name="Moran D.A.P."/>
            <person name="Shinohara A."/>
            <person name="Yoshida Y."/>
            <person name="Fujiwara M."/>
            <person name="Mori M."/>
            <person name="Tomita M."/>
            <person name="Arakawa K."/>
        </authorList>
    </citation>
    <scope>NUCLEOTIDE SEQUENCE [LARGE SCALE GENOMIC DNA]</scope>
</reference>